<organism evidence="2">
    <name type="scientific">Schistosoma japonicum</name>
    <name type="common">Blood fluke</name>
    <dbReference type="NCBI Taxonomy" id="6182"/>
    <lineage>
        <taxon>Eukaryota</taxon>
        <taxon>Metazoa</taxon>
        <taxon>Spiralia</taxon>
        <taxon>Lophotrochozoa</taxon>
        <taxon>Platyhelminthes</taxon>
        <taxon>Trematoda</taxon>
        <taxon>Digenea</taxon>
        <taxon>Strigeidida</taxon>
        <taxon>Schistosomatoidea</taxon>
        <taxon>Schistosomatidae</taxon>
        <taxon>Schistosoma</taxon>
    </lineage>
</organism>
<dbReference type="AlphaFoldDB" id="Q5C4E7"/>
<evidence type="ECO:0000256" key="1">
    <source>
        <dbReference type="SAM" id="MobiDB-lite"/>
    </source>
</evidence>
<protein>
    <submittedName>
        <fullName evidence="2">SJCHGC07522 protein</fullName>
    </submittedName>
</protein>
<sequence>MDHSLVCYVKWIIRFIFQSGHTILYKLFRVLHHLYDIPSTFLHSYAYQQKQQYDYNNYSLHPTSSISMNQQSSECFISLDNTSTLSSSSSSSYVSVDSIILP</sequence>
<reference evidence="2" key="1">
    <citation type="journal article" date="2006" name="PLoS Pathog.">
        <title>New perspectives on host-parasite interplay by comparative transcriptomic and proteomic analyses of Schistosoma japonicum.</title>
        <authorList>
            <person name="Liu F."/>
            <person name="Lu J."/>
            <person name="Hu W."/>
            <person name="Wang S.Y."/>
            <person name="Cui S.J."/>
            <person name="Chi M."/>
            <person name="Yan Q."/>
            <person name="Wang X.R."/>
            <person name="Song H.D."/>
            <person name="Xu X.N."/>
            <person name="Wang J.J."/>
            <person name="Zhang X.L."/>
            <person name="Zhang X."/>
            <person name="Wang Z.Q."/>
            <person name="Xue C.L."/>
            <person name="Brindley P.J."/>
            <person name="McManus D.P."/>
            <person name="Yang P.Y."/>
            <person name="Feng Z."/>
            <person name="Chen Z."/>
            <person name="Han Z.G."/>
        </authorList>
    </citation>
    <scope>NUCLEOTIDE SEQUENCE</scope>
</reference>
<accession>Q5C4E7</accession>
<proteinExistence type="evidence at transcript level"/>
<feature type="region of interest" description="Disordered" evidence="1">
    <location>
        <begin position="82"/>
        <end position="102"/>
    </location>
</feature>
<dbReference type="EMBL" id="AY809589">
    <property type="protein sequence ID" value="AAX25478.2"/>
    <property type="molecule type" value="mRNA"/>
</dbReference>
<name>Q5C4E7_SCHJA</name>
<feature type="non-terminal residue" evidence="2">
    <location>
        <position position="102"/>
    </location>
</feature>
<evidence type="ECO:0000313" key="2">
    <source>
        <dbReference type="EMBL" id="AAX25478.2"/>
    </source>
</evidence>